<keyword evidence="2" id="KW-1185">Reference proteome</keyword>
<sequence>MKPTQQSIILTGLFNAPTCAIYSTCSDDAKDYGNSVVMLADPQTGYYCSGAAVLVFEV</sequence>
<evidence type="ECO:0000313" key="2">
    <source>
        <dbReference type="Proteomes" id="UP001255856"/>
    </source>
</evidence>
<accession>A0AAD9IEH9</accession>
<protein>
    <submittedName>
        <fullName evidence="1">Uncharacterized protein</fullName>
    </submittedName>
</protein>
<comment type="caution">
    <text evidence="1">The sequence shown here is derived from an EMBL/GenBank/DDBJ whole genome shotgun (WGS) entry which is preliminary data.</text>
</comment>
<dbReference type="AlphaFoldDB" id="A0AAD9IEH9"/>
<proteinExistence type="predicted"/>
<gene>
    <name evidence="1" type="ORF">QBZ16_005062</name>
</gene>
<reference evidence="1" key="1">
    <citation type="submission" date="2021-01" db="EMBL/GenBank/DDBJ databases">
        <authorList>
            <person name="Eckstrom K.M.E."/>
        </authorList>
    </citation>
    <scope>NUCLEOTIDE SEQUENCE</scope>
    <source>
        <strain evidence="1">UVCC 0001</strain>
    </source>
</reference>
<dbReference type="EMBL" id="JASFZW010000008">
    <property type="protein sequence ID" value="KAK2076836.1"/>
    <property type="molecule type" value="Genomic_DNA"/>
</dbReference>
<name>A0AAD9IEH9_PROWI</name>
<dbReference type="Proteomes" id="UP001255856">
    <property type="component" value="Unassembled WGS sequence"/>
</dbReference>
<evidence type="ECO:0000313" key="1">
    <source>
        <dbReference type="EMBL" id="KAK2076836.1"/>
    </source>
</evidence>
<organism evidence="1 2">
    <name type="scientific">Prototheca wickerhamii</name>
    <dbReference type="NCBI Taxonomy" id="3111"/>
    <lineage>
        <taxon>Eukaryota</taxon>
        <taxon>Viridiplantae</taxon>
        <taxon>Chlorophyta</taxon>
        <taxon>core chlorophytes</taxon>
        <taxon>Trebouxiophyceae</taxon>
        <taxon>Chlorellales</taxon>
        <taxon>Chlorellaceae</taxon>
        <taxon>Prototheca</taxon>
    </lineage>
</organism>